<protein>
    <submittedName>
        <fullName evidence="1">Uncharacterized protein</fullName>
    </submittedName>
</protein>
<dbReference type="AlphaFoldDB" id="A0A7C1SPD2"/>
<name>A0A7C1SPD2_UNCW3</name>
<evidence type="ECO:0000313" key="2">
    <source>
        <dbReference type="EMBL" id="HFJ53828.1"/>
    </source>
</evidence>
<dbReference type="EMBL" id="DSLG01000008">
    <property type="protein sequence ID" value="HEA87990.1"/>
    <property type="molecule type" value="Genomic_DNA"/>
</dbReference>
<reference evidence="1" key="1">
    <citation type="journal article" date="2020" name="mSystems">
        <title>Genome- and Community-Level Interaction Insights into Carbon Utilization and Element Cycling Functions of Hydrothermarchaeota in Hydrothermal Sediment.</title>
        <authorList>
            <person name="Zhou Z."/>
            <person name="Liu Y."/>
            <person name="Xu W."/>
            <person name="Pan J."/>
            <person name="Luo Z.H."/>
            <person name="Li M."/>
        </authorList>
    </citation>
    <scope>NUCLEOTIDE SEQUENCE [LARGE SCALE GENOMIC DNA]</scope>
    <source>
        <strain evidence="1">SpSt-265</strain>
        <strain evidence="2">SpSt-465</strain>
    </source>
</reference>
<gene>
    <name evidence="1" type="ORF">ENP94_08330</name>
    <name evidence="2" type="ORF">ENS16_03975</name>
</gene>
<dbReference type="EMBL" id="DSTU01000004">
    <property type="protein sequence ID" value="HFJ53828.1"/>
    <property type="molecule type" value="Genomic_DNA"/>
</dbReference>
<sequence>MRVPGRRVLSMESLVVGAVVLCQGTGVWLIKEWDFRSGQAGHRGLTPKWQVAKLWGEENADLVVDSCPVKQKINDADAGCCNRLRPSFA</sequence>
<proteinExistence type="predicted"/>
<comment type="caution">
    <text evidence="1">The sequence shown here is derived from an EMBL/GenBank/DDBJ whole genome shotgun (WGS) entry which is preliminary data.</text>
</comment>
<evidence type="ECO:0000313" key="1">
    <source>
        <dbReference type="EMBL" id="HEA87990.1"/>
    </source>
</evidence>
<accession>A0A7C1SPD2</accession>
<organism evidence="1">
    <name type="scientific">candidate division WOR-3 bacterium</name>
    <dbReference type="NCBI Taxonomy" id="2052148"/>
    <lineage>
        <taxon>Bacteria</taxon>
        <taxon>Bacteria division WOR-3</taxon>
    </lineage>
</organism>